<comment type="caution">
    <text evidence="2">The sequence shown here is derived from an EMBL/GenBank/DDBJ whole genome shotgun (WGS) entry which is preliminary data.</text>
</comment>
<dbReference type="Pfam" id="PF05016">
    <property type="entry name" value="ParE_toxin"/>
    <property type="match status" value="1"/>
</dbReference>
<dbReference type="EMBL" id="JACJQY010000043">
    <property type="protein sequence ID" value="MBD2319172.1"/>
    <property type="molecule type" value="Genomic_DNA"/>
</dbReference>
<evidence type="ECO:0000313" key="3">
    <source>
        <dbReference type="Proteomes" id="UP000618445"/>
    </source>
</evidence>
<dbReference type="Proteomes" id="UP000618445">
    <property type="component" value="Unassembled WGS sequence"/>
</dbReference>
<organism evidence="2 3">
    <name type="scientific">Phormidium tenue FACHB-1050</name>
    <dbReference type="NCBI Taxonomy" id="2692857"/>
    <lineage>
        <taxon>Bacteria</taxon>
        <taxon>Bacillati</taxon>
        <taxon>Cyanobacteriota</taxon>
        <taxon>Cyanophyceae</taxon>
        <taxon>Oscillatoriophycideae</taxon>
        <taxon>Oscillatoriales</taxon>
        <taxon>Oscillatoriaceae</taxon>
        <taxon>Phormidium</taxon>
    </lineage>
</organism>
<protein>
    <submittedName>
        <fullName evidence="2">Type II toxin-antitoxin system RelE/ParE family toxin</fullName>
    </submittedName>
</protein>
<name>A0ABR8CHL1_9CYAN</name>
<keyword evidence="3" id="KW-1185">Reference proteome</keyword>
<dbReference type="RefSeq" id="WP_190580859.1">
    <property type="nucleotide sequence ID" value="NZ_CAWPQU010000038.1"/>
</dbReference>
<dbReference type="Gene3D" id="3.30.2310.20">
    <property type="entry name" value="RelE-like"/>
    <property type="match status" value="1"/>
</dbReference>
<dbReference type="InterPro" id="IPR035093">
    <property type="entry name" value="RelE/ParE_toxin_dom_sf"/>
</dbReference>
<evidence type="ECO:0000313" key="2">
    <source>
        <dbReference type="EMBL" id="MBD2319172.1"/>
    </source>
</evidence>
<reference evidence="2 3" key="1">
    <citation type="journal article" date="2020" name="ISME J.">
        <title>Comparative genomics reveals insights into cyanobacterial evolution and habitat adaptation.</title>
        <authorList>
            <person name="Chen M.Y."/>
            <person name="Teng W.K."/>
            <person name="Zhao L."/>
            <person name="Hu C.X."/>
            <person name="Zhou Y.K."/>
            <person name="Han B.P."/>
            <person name="Song L.R."/>
            <person name="Shu W.S."/>
        </authorList>
    </citation>
    <scope>NUCLEOTIDE SEQUENCE [LARGE SCALE GENOMIC DNA]</scope>
    <source>
        <strain evidence="2 3">FACHB-1050</strain>
    </source>
</reference>
<evidence type="ECO:0000256" key="1">
    <source>
        <dbReference type="ARBA" id="ARBA00022649"/>
    </source>
</evidence>
<accession>A0ABR8CHL1</accession>
<dbReference type="InterPro" id="IPR007712">
    <property type="entry name" value="RelE/ParE_toxin"/>
</dbReference>
<sequence>MANINKRPIIIQDLIAHATNISLENLDASDRFLYSAEATFNVIAQFPAIGKLSNFSHPQLTQVRQYQIKGFTKYIIFYQIQSPEAVEILRVLHGAQDLEFILTPDE</sequence>
<proteinExistence type="predicted"/>
<keyword evidence="1" id="KW-1277">Toxin-antitoxin system</keyword>
<gene>
    <name evidence="2" type="ORF">H6G05_20300</name>
</gene>